<dbReference type="AlphaFoldDB" id="A0A1Z4JDZ9"/>
<sequence>MPHNHARKQRETAHHKEHRSNNSRFREDAPKTMLTRLIEQDAPLFSHSQLVLMYGFFQAEMSAEANLGVASWIKDCIRQYGLPSLVRFDSHRRAQIFRRDQFQPWIEPLMDQAC</sequence>
<organism evidence="2 3">
    <name type="scientific">Leptolyngbya boryana NIES-2135</name>
    <dbReference type="NCBI Taxonomy" id="1973484"/>
    <lineage>
        <taxon>Bacteria</taxon>
        <taxon>Bacillati</taxon>
        <taxon>Cyanobacteriota</taxon>
        <taxon>Cyanophyceae</taxon>
        <taxon>Leptolyngbyales</taxon>
        <taxon>Leptolyngbyaceae</taxon>
        <taxon>Leptolyngbya group</taxon>
        <taxon>Leptolyngbya</taxon>
    </lineage>
</organism>
<reference evidence="2 3" key="1">
    <citation type="submission" date="2017-06" db="EMBL/GenBank/DDBJ databases">
        <title>Genome sequencing of cyanobaciteial culture collection at National Institute for Environmental Studies (NIES).</title>
        <authorList>
            <person name="Hirose Y."/>
            <person name="Shimura Y."/>
            <person name="Fujisawa T."/>
            <person name="Nakamura Y."/>
            <person name="Kawachi M."/>
        </authorList>
    </citation>
    <scope>NUCLEOTIDE SEQUENCE [LARGE SCALE GENOMIC DNA]</scope>
    <source>
        <strain evidence="2 3">NIES-2135</strain>
    </source>
</reference>
<evidence type="ECO:0000313" key="3">
    <source>
        <dbReference type="Proteomes" id="UP000217895"/>
    </source>
</evidence>
<dbReference type="EMBL" id="AP018203">
    <property type="protein sequence ID" value="BAY55005.1"/>
    <property type="molecule type" value="Genomic_DNA"/>
</dbReference>
<evidence type="ECO:0000256" key="1">
    <source>
        <dbReference type="SAM" id="MobiDB-lite"/>
    </source>
</evidence>
<evidence type="ECO:0000313" key="2">
    <source>
        <dbReference type="EMBL" id="BAY55005.1"/>
    </source>
</evidence>
<accession>A0A1Z4JDZ9</accession>
<gene>
    <name evidence="2" type="ORF">NIES2135_18260</name>
</gene>
<name>A0A1Z4JDZ9_LEPBY</name>
<proteinExistence type="predicted"/>
<feature type="region of interest" description="Disordered" evidence="1">
    <location>
        <begin position="1"/>
        <end position="28"/>
    </location>
</feature>
<dbReference type="Proteomes" id="UP000217895">
    <property type="component" value="Chromosome"/>
</dbReference>
<protein>
    <submittedName>
        <fullName evidence="2">Uncharacterized protein</fullName>
    </submittedName>
</protein>
<keyword evidence="3" id="KW-1185">Reference proteome</keyword>